<proteinExistence type="inferred from homology"/>
<evidence type="ECO:0000256" key="3">
    <source>
        <dbReference type="ARBA" id="ARBA00023125"/>
    </source>
</evidence>
<evidence type="ECO:0000313" key="7">
    <source>
        <dbReference type="EMBL" id="CAH2080025.1"/>
    </source>
</evidence>
<feature type="domain" description="HSF-type DNA-binding" evidence="6">
    <location>
        <begin position="9"/>
        <end position="104"/>
    </location>
</feature>
<dbReference type="Gene3D" id="1.10.10.10">
    <property type="entry name" value="Winged helix-like DNA-binding domain superfamily/Winged helix DNA-binding domain"/>
    <property type="match status" value="1"/>
</dbReference>
<dbReference type="GO" id="GO:0000978">
    <property type="term" value="F:RNA polymerase II cis-regulatory region sequence-specific DNA binding"/>
    <property type="evidence" value="ECO:0007669"/>
    <property type="project" value="TreeGrafter"/>
</dbReference>
<dbReference type="GO" id="GO:0006357">
    <property type="term" value="P:regulation of transcription by RNA polymerase II"/>
    <property type="evidence" value="ECO:0007669"/>
    <property type="project" value="TreeGrafter"/>
</dbReference>
<organism evidence="7 8">
    <name type="scientific">Thlaspi arvense</name>
    <name type="common">Field penny-cress</name>
    <dbReference type="NCBI Taxonomy" id="13288"/>
    <lineage>
        <taxon>Eukaryota</taxon>
        <taxon>Viridiplantae</taxon>
        <taxon>Streptophyta</taxon>
        <taxon>Embryophyta</taxon>
        <taxon>Tracheophyta</taxon>
        <taxon>Spermatophyta</taxon>
        <taxon>Magnoliopsida</taxon>
        <taxon>eudicotyledons</taxon>
        <taxon>Gunneridae</taxon>
        <taxon>Pentapetalae</taxon>
        <taxon>rosids</taxon>
        <taxon>malvids</taxon>
        <taxon>Brassicales</taxon>
        <taxon>Brassicaceae</taxon>
        <taxon>Thlaspideae</taxon>
        <taxon>Thlaspi</taxon>
    </lineage>
</organism>
<evidence type="ECO:0000256" key="4">
    <source>
        <dbReference type="ARBA" id="ARBA00023242"/>
    </source>
</evidence>
<keyword evidence="3" id="KW-0238">DNA-binding</keyword>
<dbReference type="SMART" id="SM00415">
    <property type="entry name" value="HSF"/>
    <property type="match status" value="1"/>
</dbReference>
<dbReference type="Pfam" id="PF00447">
    <property type="entry name" value="HSF_DNA-bind"/>
    <property type="match status" value="1"/>
</dbReference>
<dbReference type="PANTHER" id="PTHR10015:SF384">
    <property type="entry name" value="DNA-BINDING PROTEIN-RELATED"/>
    <property type="match status" value="1"/>
</dbReference>
<reference evidence="7 8" key="1">
    <citation type="submission" date="2022-03" db="EMBL/GenBank/DDBJ databases">
        <authorList>
            <person name="Nunn A."/>
            <person name="Chopra R."/>
            <person name="Nunn A."/>
            <person name="Contreras Garrido A."/>
        </authorList>
    </citation>
    <scope>NUCLEOTIDE SEQUENCE [LARGE SCALE GENOMIC DNA]</scope>
</reference>
<name>A0AAU9T9J5_THLAR</name>
<dbReference type="InterPro" id="IPR036390">
    <property type="entry name" value="WH_DNA-bd_sf"/>
</dbReference>
<sequence length="113" mass="13655">MMTHSFPKGLHSFNIRIYKIVDDHLLDPIISWSESNNTFIVWDLKWLCKKILPKCVGLGRNYPHFFSELQYRGFERVNGFEQLEFGHENFVRGQPHRLRKMVLQVWMQMMEKI</sequence>
<accession>A0AAU9T9J5</accession>
<comment type="subcellular location">
    <subcellularLocation>
        <location evidence="1">Nucleus</location>
    </subcellularLocation>
</comment>
<dbReference type="GO" id="GO:0005634">
    <property type="term" value="C:nucleus"/>
    <property type="evidence" value="ECO:0007669"/>
    <property type="project" value="UniProtKB-SubCell"/>
</dbReference>
<evidence type="ECO:0000256" key="2">
    <source>
        <dbReference type="ARBA" id="ARBA00023016"/>
    </source>
</evidence>
<dbReference type="EMBL" id="OU466863">
    <property type="protein sequence ID" value="CAH2080025.1"/>
    <property type="molecule type" value="Genomic_DNA"/>
</dbReference>
<evidence type="ECO:0000256" key="5">
    <source>
        <dbReference type="RuleBase" id="RU004020"/>
    </source>
</evidence>
<keyword evidence="2" id="KW-0346">Stress response</keyword>
<dbReference type="GO" id="GO:0034605">
    <property type="term" value="P:cellular response to heat"/>
    <property type="evidence" value="ECO:0007669"/>
    <property type="project" value="TreeGrafter"/>
</dbReference>
<dbReference type="GO" id="GO:0003700">
    <property type="term" value="F:DNA-binding transcription factor activity"/>
    <property type="evidence" value="ECO:0007669"/>
    <property type="project" value="InterPro"/>
</dbReference>
<dbReference type="PANTHER" id="PTHR10015">
    <property type="entry name" value="HEAT SHOCK TRANSCRIPTION FACTOR"/>
    <property type="match status" value="1"/>
</dbReference>
<evidence type="ECO:0000256" key="1">
    <source>
        <dbReference type="ARBA" id="ARBA00004123"/>
    </source>
</evidence>
<keyword evidence="4" id="KW-0539">Nucleus</keyword>
<evidence type="ECO:0000259" key="6">
    <source>
        <dbReference type="SMART" id="SM00415"/>
    </source>
</evidence>
<gene>
    <name evidence="7" type="ORF">TAV2_LOCUS23592</name>
</gene>
<protein>
    <recommendedName>
        <fullName evidence="6">HSF-type DNA-binding domain-containing protein</fullName>
    </recommendedName>
</protein>
<keyword evidence="8" id="KW-1185">Reference proteome</keyword>
<dbReference type="SUPFAM" id="SSF46785">
    <property type="entry name" value="Winged helix' DNA-binding domain"/>
    <property type="match status" value="1"/>
</dbReference>
<evidence type="ECO:0000313" key="8">
    <source>
        <dbReference type="Proteomes" id="UP000836841"/>
    </source>
</evidence>
<dbReference type="InterPro" id="IPR000232">
    <property type="entry name" value="HSF_DNA-bd"/>
</dbReference>
<dbReference type="AlphaFoldDB" id="A0AAU9T9J5"/>
<dbReference type="InterPro" id="IPR036388">
    <property type="entry name" value="WH-like_DNA-bd_sf"/>
</dbReference>
<dbReference type="Proteomes" id="UP000836841">
    <property type="component" value="Chromosome 7"/>
</dbReference>
<comment type="similarity">
    <text evidence="5">Belongs to the HSF family.</text>
</comment>